<dbReference type="Proteomes" id="UP001485459">
    <property type="component" value="Chromosome"/>
</dbReference>
<evidence type="ECO:0000313" key="1">
    <source>
        <dbReference type="EMBL" id="WZN43505.1"/>
    </source>
</evidence>
<dbReference type="PROSITE" id="PS51257">
    <property type="entry name" value="PROKAR_LIPOPROTEIN"/>
    <property type="match status" value="1"/>
</dbReference>
<dbReference type="Pfam" id="PF14125">
    <property type="entry name" value="DUF4292"/>
    <property type="match status" value="1"/>
</dbReference>
<organism evidence="1 2">
    <name type="scientific">Chitinophaga pollutisoli</name>
    <dbReference type="NCBI Taxonomy" id="3133966"/>
    <lineage>
        <taxon>Bacteria</taxon>
        <taxon>Pseudomonadati</taxon>
        <taxon>Bacteroidota</taxon>
        <taxon>Chitinophagia</taxon>
        <taxon>Chitinophagales</taxon>
        <taxon>Chitinophagaceae</taxon>
        <taxon>Chitinophaga</taxon>
    </lineage>
</organism>
<protein>
    <submittedName>
        <fullName evidence="1">DUF4292 domain-containing protein</fullName>
    </submittedName>
</protein>
<dbReference type="EMBL" id="CP149822">
    <property type="protein sequence ID" value="WZN43505.1"/>
    <property type="molecule type" value="Genomic_DNA"/>
</dbReference>
<dbReference type="RefSeq" id="WP_341838313.1">
    <property type="nucleotide sequence ID" value="NZ_CP149822.1"/>
</dbReference>
<dbReference type="InterPro" id="IPR025634">
    <property type="entry name" value="DUF4292"/>
</dbReference>
<dbReference type="Gene3D" id="2.50.20.10">
    <property type="entry name" value="Lipoprotein localisation LolA/LolB/LppX"/>
    <property type="match status" value="1"/>
</dbReference>
<gene>
    <name evidence="1" type="ORF">WJU16_10735</name>
</gene>
<keyword evidence="2" id="KW-1185">Reference proteome</keyword>
<proteinExistence type="predicted"/>
<reference evidence="2" key="1">
    <citation type="submission" date="2024-03" db="EMBL/GenBank/DDBJ databases">
        <title>Chitinophaga horti sp. nov., isolated from garden soil.</title>
        <authorList>
            <person name="Lee D.S."/>
            <person name="Han D.M."/>
            <person name="Baek J.H."/>
            <person name="Choi D.G."/>
            <person name="Jeon J.H."/>
            <person name="Jeon C.O."/>
        </authorList>
    </citation>
    <scope>NUCLEOTIDE SEQUENCE [LARGE SCALE GENOMIC DNA]</scope>
    <source>
        <strain evidence="2">GPA1</strain>
    </source>
</reference>
<evidence type="ECO:0000313" key="2">
    <source>
        <dbReference type="Proteomes" id="UP001485459"/>
    </source>
</evidence>
<name>A0ABZ2YW84_9BACT</name>
<sequence length="277" mass="31337">MNRKIELPIVASLISLALFSCRSTRITRATFPSDSTAPATRPDTADTEKAFAEAREIREKVNANRVTYETFTADMKMDFEDDRGKKGNNLGVNIRIQRDSAIWVRIGGPLNVEGARILITRDSIKVTNRLEGTVMLRSTAEGQELMKLNMSLSELQDLLVGNPVFLGDTVEQVVRTQSVISFVSKMQQLLSQFNIFADDYSVQQVKITDADEARATPRVVELTYGDFRTVEGRKLAFQRKIYVEEKQVMKVALDIRKMEFNKPVSFPFPIPASYTRQ</sequence>
<accession>A0ABZ2YW84</accession>